<evidence type="ECO:0000313" key="2">
    <source>
        <dbReference type="EMBL" id="ASV73567.1"/>
    </source>
</evidence>
<evidence type="ECO:0000313" key="3">
    <source>
        <dbReference type="Proteomes" id="UP000215086"/>
    </source>
</evidence>
<dbReference type="EMBL" id="CP018477">
    <property type="protein sequence ID" value="ASV73567.1"/>
    <property type="molecule type" value="Genomic_DNA"/>
</dbReference>
<protein>
    <submittedName>
        <fullName evidence="2">Uncharacterized protein</fullName>
    </submittedName>
</protein>
<dbReference type="AlphaFoldDB" id="A0A286RCC3"/>
<dbReference type="Proteomes" id="UP000215086">
    <property type="component" value="Chromosome"/>
</dbReference>
<accession>A0A286RCC3</accession>
<name>A0A286RCC3_9BACT</name>
<gene>
    <name evidence="2" type="ORF">THTE_0965</name>
</gene>
<organism evidence="2 3">
    <name type="scientific">Thermogutta terrifontis</name>
    <dbReference type="NCBI Taxonomy" id="1331910"/>
    <lineage>
        <taxon>Bacteria</taxon>
        <taxon>Pseudomonadati</taxon>
        <taxon>Planctomycetota</taxon>
        <taxon>Planctomycetia</taxon>
        <taxon>Pirellulales</taxon>
        <taxon>Thermoguttaceae</taxon>
        <taxon>Thermogutta</taxon>
    </lineage>
</organism>
<feature type="compositionally biased region" description="Basic and acidic residues" evidence="1">
    <location>
        <begin position="15"/>
        <end position="26"/>
    </location>
</feature>
<reference evidence="2 3" key="1">
    <citation type="journal article" name="Front. Microbiol.">
        <title>Sugar Metabolism of the First Thermophilic Planctomycete Thermogutta terrifontis: Comparative Genomic and Transcriptomic Approaches.</title>
        <authorList>
            <person name="Elcheninov A.G."/>
            <person name="Menzel P."/>
            <person name="Gudbergsdottir S.R."/>
            <person name="Slesarev A.I."/>
            <person name="Kadnikov V.V."/>
            <person name="Krogh A."/>
            <person name="Bonch-Osmolovskaya E.A."/>
            <person name="Peng X."/>
            <person name="Kublanov I.V."/>
        </authorList>
    </citation>
    <scope>NUCLEOTIDE SEQUENCE [LARGE SCALE GENOMIC DNA]</scope>
    <source>
        <strain evidence="2 3">R1</strain>
    </source>
</reference>
<keyword evidence="3" id="KW-1185">Reference proteome</keyword>
<proteinExistence type="predicted"/>
<feature type="region of interest" description="Disordered" evidence="1">
    <location>
        <begin position="1"/>
        <end position="26"/>
    </location>
</feature>
<evidence type="ECO:0000256" key="1">
    <source>
        <dbReference type="SAM" id="MobiDB-lite"/>
    </source>
</evidence>
<dbReference type="KEGG" id="ttf:THTE_0965"/>
<sequence length="78" mass="9336">MAKAIGFKKIPTKLTEPKPPPEDLPPEEYKKAEAEYEQKMKQWLTESIYGANYKDNPLYQFREPYWDNEWEAIKDLIL</sequence>